<dbReference type="EMBL" id="JH718934">
    <property type="protein sequence ID" value="EJC97358.1"/>
    <property type="molecule type" value="Genomic_DNA"/>
</dbReference>
<dbReference type="Pfam" id="PF18803">
    <property type="entry name" value="CxC2"/>
    <property type="match status" value="1"/>
</dbReference>
<evidence type="ECO:0000313" key="2">
    <source>
        <dbReference type="EMBL" id="EJC97358.1"/>
    </source>
</evidence>
<dbReference type="RefSeq" id="XP_007272378.1">
    <property type="nucleotide sequence ID" value="XM_007272316.1"/>
</dbReference>
<evidence type="ECO:0000313" key="3">
    <source>
        <dbReference type="Proteomes" id="UP000053630"/>
    </source>
</evidence>
<keyword evidence="3" id="KW-1185">Reference proteome</keyword>
<dbReference type="AlphaFoldDB" id="R7SF78"/>
<feature type="non-terminal residue" evidence="2">
    <location>
        <position position="1"/>
    </location>
</feature>
<accession>R7SF78</accession>
<evidence type="ECO:0000259" key="1">
    <source>
        <dbReference type="Pfam" id="PF18803"/>
    </source>
</evidence>
<protein>
    <recommendedName>
        <fullName evidence="1">CxC2-like cysteine cluster KDZ transposase-associated domain-containing protein</fullName>
    </recommendedName>
</protein>
<dbReference type="eggNOG" id="ENOG502SJXV">
    <property type="taxonomic scope" value="Eukaryota"/>
</dbReference>
<sequence length="168" mass="19191">CSRCSAQLSEYYRCLNCSRGRTLCKECILEQHTQMVLHCIEEIKIWSGSYWKPTSLHSIGMVVYLNHQHSPEKPICYCPATTPIKFTVLDVTGIHSVCVVFCGCSILDGFASRHYVQLLHYGWFPATPQQPRTAISFTCLNDFHILSLQGKVTGYNYYKSLIRKTDNT</sequence>
<dbReference type="OMA" id="THFERTT"/>
<dbReference type="Proteomes" id="UP000053630">
    <property type="component" value="Unassembled WGS sequence"/>
</dbReference>
<name>R7SF78_FOMME</name>
<dbReference type="InterPro" id="IPR041457">
    <property type="entry name" value="CxC2_KDZ-assoc"/>
</dbReference>
<feature type="non-terminal residue" evidence="2">
    <location>
        <position position="168"/>
    </location>
</feature>
<organism evidence="2 3">
    <name type="scientific">Fomitiporia mediterranea (strain MF3/22)</name>
    <name type="common">Grapevine white-rot fungus</name>
    <dbReference type="NCBI Taxonomy" id="694068"/>
    <lineage>
        <taxon>Eukaryota</taxon>
        <taxon>Fungi</taxon>
        <taxon>Dikarya</taxon>
        <taxon>Basidiomycota</taxon>
        <taxon>Agaricomycotina</taxon>
        <taxon>Agaricomycetes</taxon>
        <taxon>Hymenochaetales</taxon>
        <taxon>Hymenochaetaceae</taxon>
        <taxon>Fomitiporia</taxon>
    </lineage>
</organism>
<dbReference type="KEGG" id="fme:FOMMEDRAFT_64150"/>
<feature type="domain" description="CxC2-like cysteine cluster KDZ transposase-associated" evidence="1">
    <location>
        <begin position="56"/>
        <end position="168"/>
    </location>
</feature>
<gene>
    <name evidence="2" type="ORF">FOMMEDRAFT_64150</name>
</gene>
<dbReference type="OrthoDB" id="2682806at2759"/>
<proteinExistence type="predicted"/>
<dbReference type="GeneID" id="18679469"/>
<reference evidence="3" key="1">
    <citation type="journal article" date="2012" name="Science">
        <title>The Paleozoic origin of enzymatic lignin decomposition reconstructed from 31 fungal genomes.</title>
        <authorList>
            <person name="Floudas D."/>
            <person name="Binder M."/>
            <person name="Riley R."/>
            <person name="Barry K."/>
            <person name="Blanchette R.A."/>
            <person name="Henrissat B."/>
            <person name="Martinez A.T."/>
            <person name="Otillar R."/>
            <person name="Spatafora J.W."/>
            <person name="Yadav J.S."/>
            <person name="Aerts A."/>
            <person name="Benoit I."/>
            <person name="Boyd A."/>
            <person name="Carlson A."/>
            <person name="Copeland A."/>
            <person name="Coutinho P.M."/>
            <person name="de Vries R.P."/>
            <person name="Ferreira P."/>
            <person name="Findley K."/>
            <person name="Foster B."/>
            <person name="Gaskell J."/>
            <person name="Glotzer D."/>
            <person name="Gorecki P."/>
            <person name="Heitman J."/>
            <person name="Hesse C."/>
            <person name="Hori C."/>
            <person name="Igarashi K."/>
            <person name="Jurgens J.A."/>
            <person name="Kallen N."/>
            <person name="Kersten P."/>
            <person name="Kohler A."/>
            <person name="Kuees U."/>
            <person name="Kumar T.K.A."/>
            <person name="Kuo A."/>
            <person name="LaButti K."/>
            <person name="Larrondo L.F."/>
            <person name="Lindquist E."/>
            <person name="Ling A."/>
            <person name="Lombard V."/>
            <person name="Lucas S."/>
            <person name="Lundell T."/>
            <person name="Martin R."/>
            <person name="McLaughlin D.J."/>
            <person name="Morgenstern I."/>
            <person name="Morin E."/>
            <person name="Murat C."/>
            <person name="Nagy L.G."/>
            <person name="Nolan M."/>
            <person name="Ohm R.A."/>
            <person name="Patyshakuliyeva A."/>
            <person name="Rokas A."/>
            <person name="Ruiz-Duenas F.J."/>
            <person name="Sabat G."/>
            <person name="Salamov A."/>
            <person name="Samejima M."/>
            <person name="Schmutz J."/>
            <person name="Slot J.C."/>
            <person name="St John F."/>
            <person name="Stenlid J."/>
            <person name="Sun H."/>
            <person name="Sun S."/>
            <person name="Syed K."/>
            <person name="Tsang A."/>
            <person name="Wiebenga A."/>
            <person name="Young D."/>
            <person name="Pisabarro A."/>
            <person name="Eastwood D.C."/>
            <person name="Martin F."/>
            <person name="Cullen D."/>
            <person name="Grigoriev I.V."/>
            <person name="Hibbett D.S."/>
        </authorList>
    </citation>
    <scope>NUCLEOTIDE SEQUENCE [LARGE SCALE GENOMIC DNA]</scope>
    <source>
        <strain evidence="3">MF3/22</strain>
    </source>
</reference>